<dbReference type="GO" id="GO:0019752">
    <property type="term" value="P:carboxylic acid metabolic process"/>
    <property type="evidence" value="ECO:0007669"/>
    <property type="project" value="InterPro"/>
</dbReference>
<dbReference type="PANTHER" id="PTHR42880">
    <property type="entry name" value="HOMOCITRATE SYNTHASE"/>
    <property type="match status" value="1"/>
</dbReference>
<dbReference type="PANTHER" id="PTHR42880:SF1">
    <property type="entry name" value="ISOPROPYLMALATE_HOMOCITRATE_CITRAMALATE SYNTHASE FAMILY PROTEIN"/>
    <property type="match status" value="1"/>
</dbReference>
<evidence type="ECO:0000256" key="2">
    <source>
        <dbReference type="RuleBase" id="RU003523"/>
    </source>
</evidence>
<dbReference type="Proteomes" id="UP000092659">
    <property type="component" value="Chromosome"/>
</dbReference>
<dbReference type="EMBL" id="JAGGLP010000002">
    <property type="protein sequence ID" value="MBP2047997.1"/>
    <property type="molecule type" value="Genomic_DNA"/>
</dbReference>
<protein>
    <submittedName>
        <fullName evidence="5">Homocitrate synthase NifV</fullName>
        <ecNumber evidence="5">2.3.3.14</ecNumber>
    </submittedName>
</protein>
<reference evidence="4 6" key="1">
    <citation type="submission" date="2016-06" db="EMBL/GenBank/DDBJ databases">
        <title>Complete genome sequence of Streptomyces griseochromogenes ATCC 14511, the Blasticidin S producer.</title>
        <authorList>
            <person name="Wu L."/>
        </authorList>
    </citation>
    <scope>NUCLEOTIDE SEQUENCE [LARGE SCALE GENOMIC DNA]</scope>
    <source>
        <strain evidence="4 6">ATCC 14511</strain>
    </source>
</reference>
<dbReference type="PROSITE" id="PS50991">
    <property type="entry name" value="PYR_CT"/>
    <property type="match status" value="1"/>
</dbReference>
<keyword evidence="5" id="KW-0012">Acyltransferase</keyword>
<dbReference type="Gene3D" id="1.10.238.260">
    <property type="match status" value="1"/>
</dbReference>
<dbReference type="Pfam" id="PF22617">
    <property type="entry name" value="HCS_D2"/>
    <property type="match status" value="1"/>
</dbReference>
<dbReference type="EMBL" id="CP016279">
    <property type="protein sequence ID" value="ANP50329.1"/>
    <property type="molecule type" value="Genomic_DNA"/>
</dbReference>
<dbReference type="SUPFAM" id="SSF51569">
    <property type="entry name" value="Aldolase"/>
    <property type="match status" value="1"/>
</dbReference>
<keyword evidence="7" id="KW-1185">Reference proteome</keyword>
<dbReference type="PROSITE" id="PS00815">
    <property type="entry name" value="AIPM_HOMOCIT_SYNTH_1"/>
    <property type="match status" value="1"/>
</dbReference>
<dbReference type="KEGG" id="sgs:AVL59_12485"/>
<dbReference type="InterPro" id="IPR002034">
    <property type="entry name" value="AIPM/Hcit_synth_CS"/>
</dbReference>
<dbReference type="InterPro" id="IPR013785">
    <property type="entry name" value="Aldolase_TIM"/>
</dbReference>
<reference evidence="5 7" key="2">
    <citation type="submission" date="2021-03" db="EMBL/GenBank/DDBJ databases">
        <title>Genomic Encyclopedia of Type Strains, Phase IV (KMG-IV): sequencing the most valuable type-strain genomes for metagenomic binning, comparative biology and taxonomic classification.</title>
        <authorList>
            <person name="Goeker M."/>
        </authorList>
    </citation>
    <scope>NUCLEOTIDE SEQUENCE [LARGE SCALE GENOMIC DNA]</scope>
    <source>
        <strain evidence="5 7">DSM 40499</strain>
    </source>
</reference>
<organism evidence="4 6">
    <name type="scientific">Streptomyces griseochromogenes</name>
    <dbReference type="NCBI Taxonomy" id="68214"/>
    <lineage>
        <taxon>Bacteria</taxon>
        <taxon>Bacillati</taxon>
        <taxon>Actinomycetota</taxon>
        <taxon>Actinomycetes</taxon>
        <taxon>Kitasatosporales</taxon>
        <taxon>Streptomycetaceae</taxon>
        <taxon>Streptomyces</taxon>
    </lineage>
</organism>
<sequence>MHPDIILEDTTLRDGEQAPGVAFGPETKEAILDALIGAGVRWVEVGIPAMGGSEVEFLKKAVRRQDEATLVAWNRGVKEDIEFSLGLGYKAVHIGLPASKVHLKQSVGKTRDWLLENARALVEMIKERGAFVSISAEDIARTETDFLVEYASTVAAAGADRLRLSDTIGILTPEQYGAKVAAIAAEVDIDLQCHAHNDFGLGFANTLAGLQAGARYFHVTVNGIGERAGMTDLAQAAVTLQSLYDVDLKIDTTKLCELGKLVSSASGHPNVPWQPIVGENVFAHESGIHVNAMLQDTSTFEPFPPERVGGERRYVLGKHSGRALIEAVLTEHGRAFEDEQLKQCLAWLREAAVERRGAVEPKELLDHFDQIA</sequence>
<dbReference type="EC" id="2.3.3.14" evidence="5"/>
<dbReference type="OrthoDB" id="9803573at2"/>
<dbReference type="PROSITE" id="PS00816">
    <property type="entry name" value="AIPM_HOMOCIT_SYNTH_2"/>
    <property type="match status" value="1"/>
</dbReference>
<dbReference type="RefSeq" id="WP_067302857.1">
    <property type="nucleotide sequence ID" value="NZ_CP016279.1"/>
</dbReference>
<dbReference type="GO" id="GO:0004410">
    <property type="term" value="F:homocitrate synthase activity"/>
    <property type="evidence" value="ECO:0007669"/>
    <property type="project" value="UniProtKB-EC"/>
</dbReference>
<feature type="domain" description="Pyruvate carboxyltransferase" evidence="3">
    <location>
        <begin position="5"/>
        <end position="256"/>
    </location>
</feature>
<evidence type="ECO:0000313" key="6">
    <source>
        <dbReference type="Proteomes" id="UP000092659"/>
    </source>
</evidence>
<evidence type="ECO:0000313" key="4">
    <source>
        <dbReference type="EMBL" id="ANP50329.1"/>
    </source>
</evidence>
<dbReference type="Proteomes" id="UP001519309">
    <property type="component" value="Unassembled WGS sequence"/>
</dbReference>
<gene>
    <name evidence="4" type="ORF">AVL59_12485</name>
    <name evidence="5" type="ORF">J2Z21_000921</name>
</gene>
<name>A0A1B1AUR9_9ACTN</name>
<evidence type="ECO:0000259" key="3">
    <source>
        <dbReference type="PROSITE" id="PS50991"/>
    </source>
</evidence>
<accession>A0A1B1AUR9</accession>
<proteinExistence type="inferred from homology"/>
<dbReference type="InterPro" id="IPR000891">
    <property type="entry name" value="PYR_CT"/>
</dbReference>
<dbReference type="STRING" id="68214.AVL59_12485"/>
<keyword evidence="1 2" id="KW-0808">Transferase</keyword>
<comment type="similarity">
    <text evidence="2">Belongs to the alpha-IPM synthase/homocitrate synthase family.</text>
</comment>
<evidence type="ECO:0000256" key="1">
    <source>
        <dbReference type="ARBA" id="ARBA00022679"/>
    </source>
</evidence>
<evidence type="ECO:0000313" key="7">
    <source>
        <dbReference type="Proteomes" id="UP001519309"/>
    </source>
</evidence>
<dbReference type="InterPro" id="IPR054691">
    <property type="entry name" value="LeuA/HCS_post-cat"/>
</dbReference>
<dbReference type="AlphaFoldDB" id="A0A1B1AUR9"/>
<evidence type="ECO:0000313" key="5">
    <source>
        <dbReference type="EMBL" id="MBP2047997.1"/>
    </source>
</evidence>
<dbReference type="Pfam" id="PF00682">
    <property type="entry name" value="HMGL-like"/>
    <property type="match status" value="1"/>
</dbReference>
<dbReference type="Gene3D" id="3.20.20.70">
    <property type="entry name" value="Aldolase class I"/>
    <property type="match status" value="1"/>
</dbReference>